<dbReference type="PROSITE" id="PS01043">
    <property type="entry name" value="TRANSPOSASE_IS30"/>
    <property type="match status" value="1"/>
</dbReference>
<accession>C5EDL2</accession>
<keyword evidence="5" id="KW-0233">DNA recombination</keyword>
<dbReference type="InterPro" id="IPR012337">
    <property type="entry name" value="RNaseH-like_sf"/>
</dbReference>
<dbReference type="GO" id="GO:0003677">
    <property type="term" value="F:DNA binding"/>
    <property type="evidence" value="ECO:0007669"/>
    <property type="project" value="UniProtKB-KW"/>
</dbReference>
<feature type="domain" description="Integrase catalytic" evidence="7">
    <location>
        <begin position="268"/>
        <end position="431"/>
    </location>
</feature>
<feature type="region of interest" description="Disordered" evidence="6">
    <location>
        <begin position="1"/>
        <end position="25"/>
    </location>
</feature>
<dbReference type="InterPro" id="IPR053392">
    <property type="entry name" value="Transposase_IS30-like"/>
</dbReference>
<dbReference type="Proteomes" id="UP000005084">
    <property type="component" value="Unassembled WGS sequence"/>
</dbReference>
<proteinExistence type="inferred from homology"/>
<dbReference type="InterPro" id="IPR051917">
    <property type="entry name" value="Transposase-Integrase"/>
</dbReference>
<dbReference type="GO" id="GO:0005829">
    <property type="term" value="C:cytosol"/>
    <property type="evidence" value="ECO:0007669"/>
    <property type="project" value="TreeGrafter"/>
</dbReference>
<protein>
    <submittedName>
        <fullName evidence="8">Integrase core domain protein</fullName>
    </submittedName>
</protein>
<keyword evidence="3" id="KW-0815">Transposition</keyword>
<evidence type="ECO:0000256" key="3">
    <source>
        <dbReference type="ARBA" id="ARBA00022578"/>
    </source>
</evidence>
<name>C5EDL2_BIFLI</name>
<comment type="similarity">
    <text evidence="2">Belongs to the transposase IS30 family.</text>
</comment>
<dbReference type="GO" id="GO:0015074">
    <property type="term" value="P:DNA integration"/>
    <property type="evidence" value="ECO:0007669"/>
    <property type="project" value="InterPro"/>
</dbReference>
<sequence>MQHLTYRKEGQVTRSHRNEDRGGEHRWTFNGVEYPTRKLMCEARRAEYVRLLDEEGMNFTQAAHAVGVSKRTGKAWRNGRTRATGRNEKPLVDWYRSTMDKPKTLHPRYLSQEERIQIADRLRLGDSIRAIARLLGRDPGTVSREVERNRNPESGGYEPYRAQQKAADRLKRPKPRKAAEGTRLWDEIAAGLRRHWSPEQIANRLRLDFPDNGDMHASVETIYQAIYLQARGELKQELKRAMRQGRTARRPQGGQGRKPRFREPMAMISERPPEIEDRAVPGHWEGDLITGSRNKSAIGTLVERTTRFTILLHLPDGHDAEHVQQAIIDKMQHLPKLLRNSLTWDQGAELALHKRIGASLDMAVYFCDPHSPWQRGTNENTNGLLRQYFPKGTDLSVYPEDYLDAVAEELNDRPRKTLGFMKPSEKIIELLDAA</sequence>
<comment type="function">
    <text evidence="1">Required for the transposition of the insertion element.</text>
</comment>
<gene>
    <name evidence="8" type="ORF">BLIG_02236</name>
</gene>
<dbReference type="InterPro" id="IPR036397">
    <property type="entry name" value="RNaseH_sf"/>
</dbReference>
<evidence type="ECO:0000313" key="8">
    <source>
        <dbReference type="EMBL" id="EEQ56106.1"/>
    </source>
</evidence>
<dbReference type="InterPro" id="IPR025246">
    <property type="entry name" value="IS30-like_HTH"/>
</dbReference>
<dbReference type="PANTHER" id="PTHR10948">
    <property type="entry name" value="TRANSPOSASE"/>
    <property type="match status" value="1"/>
</dbReference>
<dbReference type="GO" id="GO:0004803">
    <property type="term" value="F:transposase activity"/>
    <property type="evidence" value="ECO:0007669"/>
    <property type="project" value="InterPro"/>
</dbReference>
<evidence type="ECO:0000256" key="5">
    <source>
        <dbReference type="ARBA" id="ARBA00023172"/>
    </source>
</evidence>
<evidence type="ECO:0000256" key="4">
    <source>
        <dbReference type="ARBA" id="ARBA00023125"/>
    </source>
</evidence>
<keyword evidence="4" id="KW-0238">DNA-binding</keyword>
<reference evidence="8" key="1">
    <citation type="submission" date="2008-08" db="EMBL/GenBank/DDBJ databases">
        <title>Annotation of Bifidobacterium longum subsp. infantis CCUG 52486.</title>
        <authorList>
            <consortium name="The Broad Institute Genome Sequencing Platform"/>
            <person name="Gougoulias C."/>
            <person name="Tuohy K.M."/>
            <person name="Gibson G.R."/>
            <person name="Ward D."/>
            <person name="Mehta T."/>
            <person name="Young S."/>
            <person name="Jaffe D."/>
            <person name="Gnerre S."/>
            <person name="Berlin A."/>
            <person name="Heiman D."/>
            <person name="Hepburn T."/>
            <person name="Shea T."/>
            <person name="Sykes S."/>
            <person name="Alvarado L."/>
            <person name="Kodira C."/>
            <person name="Borodovsky M."/>
            <person name="Lander E."/>
            <person name="Galagan J."/>
            <person name="Nusbaum C."/>
            <person name="Birren B."/>
        </authorList>
    </citation>
    <scope>NUCLEOTIDE SEQUENCE [LARGE SCALE GENOMIC DNA]</scope>
    <source>
        <strain evidence="8">CCUG 52486</strain>
    </source>
</reference>
<dbReference type="GO" id="GO:0006313">
    <property type="term" value="P:DNA transposition"/>
    <property type="evidence" value="ECO:0007669"/>
    <property type="project" value="InterPro"/>
</dbReference>
<evidence type="ECO:0000256" key="6">
    <source>
        <dbReference type="SAM" id="MobiDB-lite"/>
    </source>
</evidence>
<dbReference type="InterPro" id="IPR001598">
    <property type="entry name" value="Transposase_IS30_CS"/>
</dbReference>
<evidence type="ECO:0000256" key="1">
    <source>
        <dbReference type="ARBA" id="ARBA00002190"/>
    </source>
</evidence>
<dbReference type="SUPFAM" id="SSF53098">
    <property type="entry name" value="Ribonuclease H-like"/>
    <property type="match status" value="1"/>
</dbReference>
<evidence type="ECO:0000259" key="7">
    <source>
        <dbReference type="PROSITE" id="PS50994"/>
    </source>
</evidence>
<organism evidence="8">
    <name type="scientific">Bifidobacterium longum subsp. infantis CCUG 52486</name>
    <dbReference type="NCBI Taxonomy" id="537937"/>
    <lineage>
        <taxon>Bacteria</taxon>
        <taxon>Bacillati</taxon>
        <taxon>Actinomycetota</taxon>
        <taxon>Actinomycetes</taxon>
        <taxon>Bifidobacteriales</taxon>
        <taxon>Bifidobacteriaceae</taxon>
        <taxon>Bifidobacterium</taxon>
    </lineage>
</organism>
<dbReference type="Pfam" id="PF00665">
    <property type="entry name" value="rve"/>
    <property type="match status" value="1"/>
</dbReference>
<dbReference type="AlphaFoldDB" id="C5EDL2"/>
<dbReference type="InterPro" id="IPR001584">
    <property type="entry name" value="Integrase_cat-core"/>
</dbReference>
<dbReference type="NCBIfam" id="NF033563">
    <property type="entry name" value="transpos_IS30"/>
    <property type="match status" value="1"/>
</dbReference>
<dbReference type="Gene3D" id="3.30.420.10">
    <property type="entry name" value="Ribonuclease H-like superfamily/Ribonuclease H"/>
    <property type="match status" value="1"/>
</dbReference>
<feature type="region of interest" description="Disordered" evidence="6">
    <location>
        <begin position="142"/>
        <end position="180"/>
    </location>
</feature>
<dbReference type="Pfam" id="PF13936">
    <property type="entry name" value="HTH_38"/>
    <property type="match status" value="1"/>
</dbReference>
<dbReference type="HOGENOM" id="CLU_035706_0_0_11"/>
<dbReference type="SUPFAM" id="SSF46689">
    <property type="entry name" value="Homeodomain-like"/>
    <property type="match status" value="1"/>
</dbReference>
<evidence type="ECO:0000256" key="2">
    <source>
        <dbReference type="ARBA" id="ARBA00006363"/>
    </source>
</evidence>
<dbReference type="PANTHER" id="PTHR10948:SF23">
    <property type="entry name" value="TRANSPOSASE INSI FOR INSERTION SEQUENCE ELEMENT IS30A-RELATED"/>
    <property type="match status" value="1"/>
</dbReference>
<dbReference type="PROSITE" id="PS50994">
    <property type="entry name" value="INTEGRASE"/>
    <property type="match status" value="1"/>
</dbReference>
<dbReference type="EMBL" id="DS990252">
    <property type="protein sequence ID" value="EEQ56106.1"/>
    <property type="molecule type" value="Genomic_DNA"/>
</dbReference>
<dbReference type="InterPro" id="IPR009057">
    <property type="entry name" value="Homeodomain-like_sf"/>
</dbReference>